<dbReference type="AlphaFoldDB" id="A0A3P7P3F4"/>
<evidence type="ECO:0000313" key="2">
    <source>
        <dbReference type="Proteomes" id="UP000271098"/>
    </source>
</evidence>
<organism evidence="1 2">
    <name type="scientific">Gongylonema pulchrum</name>
    <dbReference type="NCBI Taxonomy" id="637853"/>
    <lineage>
        <taxon>Eukaryota</taxon>
        <taxon>Metazoa</taxon>
        <taxon>Ecdysozoa</taxon>
        <taxon>Nematoda</taxon>
        <taxon>Chromadorea</taxon>
        <taxon>Rhabditida</taxon>
        <taxon>Spirurina</taxon>
        <taxon>Spiruromorpha</taxon>
        <taxon>Spiruroidea</taxon>
        <taxon>Gongylonematidae</taxon>
        <taxon>Gongylonema</taxon>
    </lineage>
</organism>
<dbReference type="EMBL" id="UYRT01118754">
    <property type="protein sequence ID" value="VDN49954.1"/>
    <property type="molecule type" value="Genomic_DNA"/>
</dbReference>
<protein>
    <submittedName>
        <fullName evidence="1">Uncharacterized protein</fullName>
    </submittedName>
</protein>
<name>A0A3P7P3F4_9BILA</name>
<sequence>MHGTGIWFTANSWLGYGYRSTGNDINRQQ</sequence>
<gene>
    <name evidence="1" type="ORF">GPUH_LOCUS27096</name>
</gene>
<proteinExistence type="predicted"/>
<keyword evidence="2" id="KW-1185">Reference proteome</keyword>
<accession>A0A3P7P3F4</accession>
<dbReference type="Proteomes" id="UP000271098">
    <property type="component" value="Unassembled WGS sequence"/>
</dbReference>
<reference evidence="1 2" key="1">
    <citation type="submission" date="2018-11" db="EMBL/GenBank/DDBJ databases">
        <authorList>
            <consortium name="Pathogen Informatics"/>
        </authorList>
    </citation>
    <scope>NUCLEOTIDE SEQUENCE [LARGE SCALE GENOMIC DNA]</scope>
</reference>
<evidence type="ECO:0000313" key="1">
    <source>
        <dbReference type="EMBL" id="VDN49954.1"/>
    </source>
</evidence>